<gene>
    <name evidence="1" type="ORF">PLEPLA_LOCUS14676</name>
</gene>
<sequence length="105" mass="10755">MALSVEPRGGESGDVAVTNAPATQRCGFIEKATAFFCRQRSTTFRSTPVEGANAVMIDKTGNGDTHSKLLSGSGSLEMKSDGLSLGLPAYDSGMASGGGKQAHLC</sequence>
<evidence type="ECO:0000313" key="1">
    <source>
        <dbReference type="EMBL" id="CAB1426738.1"/>
    </source>
</evidence>
<dbReference type="AlphaFoldDB" id="A0A9N7YIC5"/>
<proteinExistence type="predicted"/>
<keyword evidence="2" id="KW-1185">Reference proteome</keyword>
<evidence type="ECO:0000313" key="2">
    <source>
        <dbReference type="Proteomes" id="UP001153269"/>
    </source>
</evidence>
<comment type="caution">
    <text evidence="1">The sequence shown here is derived from an EMBL/GenBank/DDBJ whole genome shotgun (WGS) entry which is preliminary data.</text>
</comment>
<reference evidence="1" key="1">
    <citation type="submission" date="2020-03" db="EMBL/GenBank/DDBJ databases">
        <authorList>
            <person name="Weist P."/>
        </authorList>
    </citation>
    <scope>NUCLEOTIDE SEQUENCE</scope>
</reference>
<dbReference type="Proteomes" id="UP001153269">
    <property type="component" value="Unassembled WGS sequence"/>
</dbReference>
<name>A0A9N7YIC5_PLEPL</name>
<protein>
    <submittedName>
        <fullName evidence="1">Uncharacterized protein</fullName>
    </submittedName>
</protein>
<dbReference type="EMBL" id="CADEAL010000910">
    <property type="protein sequence ID" value="CAB1426738.1"/>
    <property type="molecule type" value="Genomic_DNA"/>
</dbReference>
<accession>A0A9N7YIC5</accession>
<organism evidence="1 2">
    <name type="scientific">Pleuronectes platessa</name>
    <name type="common">European plaice</name>
    <dbReference type="NCBI Taxonomy" id="8262"/>
    <lineage>
        <taxon>Eukaryota</taxon>
        <taxon>Metazoa</taxon>
        <taxon>Chordata</taxon>
        <taxon>Craniata</taxon>
        <taxon>Vertebrata</taxon>
        <taxon>Euteleostomi</taxon>
        <taxon>Actinopterygii</taxon>
        <taxon>Neopterygii</taxon>
        <taxon>Teleostei</taxon>
        <taxon>Neoteleostei</taxon>
        <taxon>Acanthomorphata</taxon>
        <taxon>Carangaria</taxon>
        <taxon>Pleuronectiformes</taxon>
        <taxon>Pleuronectoidei</taxon>
        <taxon>Pleuronectidae</taxon>
        <taxon>Pleuronectes</taxon>
    </lineage>
</organism>